<dbReference type="HOGENOM" id="CLU_1168607_0_0_2"/>
<dbReference type="GeneID" id="24959040"/>
<reference evidence="2 3" key="1">
    <citation type="submission" date="2014-02" db="EMBL/GenBank/DDBJ databases">
        <title>Genome Sequence of an Hyperthermophilic Archaeon, Thermococcus nautili 30-1, producing viral vesicles.</title>
        <authorList>
            <person name="Oberto J."/>
            <person name="Gaudin M."/>
            <person name="Cossu M."/>
            <person name="Gorlas A."/>
            <person name="Slesarev A."/>
            <person name="Marguet E."/>
            <person name="Forterre P."/>
        </authorList>
    </citation>
    <scope>NUCLEOTIDE SEQUENCE [LARGE SCALE GENOMIC DNA]</scope>
    <source>
        <strain evidence="2 3">30-1</strain>
    </source>
</reference>
<protein>
    <recommendedName>
        <fullName evidence="4">DUF4760 domain-containing protein</fullName>
    </recommendedName>
</protein>
<dbReference type="KEGG" id="tnu:BD01_0732"/>
<gene>
    <name evidence="2" type="ORF">BD01_0732</name>
</gene>
<accession>W8PJT7</accession>
<keyword evidence="1" id="KW-1133">Transmembrane helix</keyword>
<evidence type="ECO:0008006" key="4">
    <source>
        <dbReference type="Google" id="ProtNLM"/>
    </source>
</evidence>
<dbReference type="OrthoDB" id="103635at2157"/>
<proteinExistence type="predicted"/>
<dbReference type="RefSeq" id="WP_042690092.1">
    <property type="nucleotide sequence ID" value="NZ_CP007264.1"/>
</dbReference>
<feature type="transmembrane region" description="Helical" evidence="1">
    <location>
        <begin position="32"/>
        <end position="52"/>
    </location>
</feature>
<keyword evidence="3" id="KW-1185">Reference proteome</keyword>
<organism evidence="2 3">
    <name type="scientific">Thermococcus nautili</name>
    <dbReference type="NCBI Taxonomy" id="195522"/>
    <lineage>
        <taxon>Archaea</taxon>
        <taxon>Methanobacteriati</taxon>
        <taxon>Methanobacteriota</taxon>
        <taxon>Thermococci</taxon>
        <taxon>Thermococcales</taxon>
        <taxon>Thermococcaceae</taxon>
        <taxon>Thermococcus</taxon>
    </lineage>
</organism>
<keyword evidence="1" id="KW-0812">Transmembrane</keyword>
<dbReference type="eggNOG" id="arCOG11627">
    <property type="taxonomic scope" value="Archaea"/>
</dbReference>
<evidence type="ECO:0000256" key="1">
    <source>
        <dbReference type="SAM" id="Phobius"/>
    </source>
</evidence>
<evidence type="ECO:0000313" key="2">
    <source>
        <dbReference type="EMBL" id="AHL22354.1"/>
    </source>
</evidence>
<dbReference type="AlphaFoldDB" id="W8PJT7"/>
<dbReference type="EMBL" id="CP007264">
    <property type="protein sequence ID" value="AHL22354.1"/>
    <property type="molecule type" value="Genomic_DNA"/>
</dbReference>
<sequence>MDRIKLLAGLSAVLILIATGATWVITKDINTTIVILTLASTLATVMMAVTIYELDIALKELNFEAVSAVYEMMDEKVKGDITKIRKWHQEDSEKGLISKGDEVKEEFYREFFRDNEKVKTVSDASRVLNRIGYFVYRDFVGDWFIQEQYAGLILDSFLAMKPYLKALRNRRECGNEGEKSEKEGCKNGPWFLRRFYLLLVVISYDYLCREFQENCKKTFRKYGYPGHTNPIPKEWLAEDVRKWLKKKGYKNYV</sequence>
<keyword evidence="1" id="KW-0472">Membrane</keyword>
<evidence type="ECO:0000313" key="3">
    <source>
        <dbReference type="Proteomes" id="UP000019434"/>
    </source>
</evidence>
<name>W8PJT7_9EURY</name>
<dbReference type="Proteomes" id="UP000019434">
    <property type="component" value="Chromosome"/>
</dbReference>